<proteinExistence type="predicted"/>
<dbReference type="Proteomes" id="UP000316443">
    <property type="component" value="Unassembled WGS sequence"/>
</dbReference>
<evidence type="ECO:0000313" key="2">
    <source>
        <dbReference type="Proteomes" id="UP000316443"/>
    </source>
</evidence>
<evidence type="ECO:0000313" key="1">
    <source>
        <dbReference type="EMBL" id="TRT42781.1"/>
    </source>
</evidence>
<sequence>MISQRREDSEREHLDQFCQATGGTKTDVLRELIR</sequence>
<name>A0A551X1Y7_MICAE</name>
<comment type="caution">
    <text evidence="1">The sequence shown here is derived from an EMBL/GenBank/DDBJ whole genome shotgun (WGS) entry which is preliminary data.</text>
</comment>
<keyword evidence="1" id="KW-0238">DNA-binding</keyword>
<reference evidence="1 2" key="1">
    <citation type="submission" date="2019-01" db="EMBL/GenBank/DDBJ databases">
        <title>Coherence of Microcystis species and biogeography revealed through population genomics.</title>
        <authorList>
            <person name="Perez-Carrascal O.M."/>
            <person name="Terrat Y."/>
            <person name="Giani A."/>
            <person name="Fortin N."/>
            <person name="Tromas N."/>
            <person name="Shapiro B.J."/>
        </authorList>
    </citation>
    <scope>NUCLEOTIDE SEQUENCE [LARGE SCALE GENOMIC DNA]</scope>
    <source>
        <strain evidence="1">Ma_QC_C_20070703_M131</strain>
    </source>
</reference>
<protein>
    <submittedName>
        <fullName evidence="1">DNA-binding protein</fullName>
    </submittedName>
</protein>
<dbReference type="AlphaFoldDB" id="A0A551X1Y7"/>
<dbReference type="EMBL" id="SFCA01000267">
    <property type="protein sequence ID" value="TRT42781.1"/>
    <property type="molecule type" value="Genomic_DNA"/>
</dbReference>
<organism evidence="1 2">
    <name type="scientific">Microcystis aeruginosa Ma_QC_C_20070703_M131</name>
    <dbReference type="NCBI Taxonomy" id="2486263"/>
    <lineage>
        <taxon>Bacteria</taxon>
        <taxon>Bacillati</taxon>
        <taxon>Cyanobacteriota</taxon>
        <taxon>Cyanophyceae</taxon>
        <taxon>Oscillatoriophycideae</taxon>
        <taxon>Chroococcales</taxon>
        <taxon>Microcystaceae</taxon>
        <taxon>Microcystis</taxon>
    </lineage>
</organism>
<accession>A0A551X1Y7</accession>
<gene>
    <name evidence="1" type="ORF">EWV85_24165</name>
</gene>
<dbReference type="GO" id="GO:0003677">
    <property type="term" value="F:DNA binding"/>
    <property type="evidence" value="ECO:0007669"/>
    <property type="project" value="UniProtKB-KW"/>
</dbReference>